<dbReference type="InterPro" id="IPR011604">
    <property type="entry name" value="PDDEXK-like_dom_sf"/>
</dbReference>
<dbReference type="Gene3D" id="3.90.320.10">
    <property type="match status" value="1"/>
</dbReference>
<dbReference type="PANTHER" id="PTHR31340:SF3">
    <property type="entry name" value="MITOCHONDRIAL GENOME MAINTENANCE EXONUCLEASE 1"/>
    <property type="match status" value="1"/>
</dbReference>
<dbReference type="PANTHER" id="PTHR31340">
    <property type="entry name" value="MITOCHONDRIAL GENOME MAINTENANCE EXONUCLEASE 1"/>
    <property type="match status" value="1"/>
</dbReference>
<evidence type="ECO:0000313" key="1">
    <source>
        <dbReference type="EMBL" id="SVE32646.1"/>
    </source>
</evidence>
<dbReference type="SUPFAM" id="SSF52980">
    <property type="entry name" value="Restriction endonuclease-like"/>
    <property type="match status" value="1"/>
</dbReference>
<protein>
    <submittedName>
        <fullName evidence="1">Uncharacterized protein</fullName>
    </submittedName>
</protein>
<dbReference type="AlphaFoldDB" id="A0A383CJS1"/>
<accession>A0A383CJS1</accession>
<proteinExistence type="predicted"/>
<reference evidence="1" key="1">
    <citation type="submission" date="2018-05" db="EMBL/GenBank/DDBJ databases">
        <authorList>
            <person name="Lanie J.A."/>
            <person name="Ng W.-L."/>
            <person name="Kazmierczak K.M."/>
            <person name="Andrzejewski T.M."/>
            <person name="Davidsen T.M."/>
            <person name="Wayne K.J."/>
            <person name="Tettelin H."/>
            <person name="Glass J.I."/>
            <person name="Rusch D."/>
            <person name="Podicherti R."/>
            <person name="Tsui H.-C.T."/>
            <person name="Winkler M.E."/>
        </authorList>
    </citation>
    <scope>NUCLEOTIDE SEQUENCE</scope>
</reference>
<organism evidence="1">
    <name type="scientific">marine metagenome</name>
    <dbReference type="NCBI Taxonomy" id="408172"/>
    <lineage>
        <taxon>unclassified sequences</taxon>
        <taxon>metagenomes</taxon>
        <taxon>ecological metagenomes</taxon>
    </lineage>
</organism>
<sequence length="194" mass="22331">MILKNYDRKLLSELPKLVRTNIGGKRHYETPNGSYPSVTTVLSIRGKEGIYAWRKRVGDEEANRITKRAVTRGTHFHSLLEQYFLNEIDDLDTFCATALAKNPAVWYLFLEAVQVLEKKINNIYCIEDYLYSDEYKVAGAVDMIAEYDGVVSVIDFKTSNSEKKEEWIENYFIQGTAYAKMFTERTGIPCSQLV</sequence>
<name>A0A383CJS1_9ZZZZ</name>
<gene>
    <name evidence="1" type="ORF">METZ01_LOCUS485500</name>
</gene>
<dbReference type="EMBL" id="UINC01209574">
    <property type="protein sequence ID" value="SVE32646.1"/>
    <property type="molecule type" value="Genomic_DNA"/>
</dbReference>
<dbReference type="InterPro" id="IPR011335">
    <property type="entry name" value="Restrct_endonuc-II-like"/>
</dbReference>
<feature type="non-terminal residue" evidence="1">
    <location>
        <position position="194"/>
    </location>
</feature>